<dbReference type="AlphaFoldDB" id="A0AAD6ASQ0"/>
<proteinExistence type="predicted"/>
<organism evidence="1 2">
    <name type="scientific">Pogonophryne albipinna</name>
    <dbReference type="NCBI Taxonomy" id="1090488"/>
    <lineage>
        <taxon>Eukaryota</taxon>
        <taxon>Metazoa</taxon>
        <taxon>Chordata</taxon>
        <taxon>Craniata</taxon>
        <taxon>Vertebrata</taxon>
        <taxon>Euteleostomi</taxon>
        <taxon>Actinopterygii</taxon>
        <taxon>Neopterygii</taxon>
        <taxon>Teleostei</taxon>
        <taxon>Neoteleostei</taxon>
        <taxon>Acanthomorphata</taxon>
        <taxon>Eupercaria</taxon>
        <taxon>Perciformes</taxon>
        <taxon>Notothenioidei</taxon>
        <taxon>Pogonophryne</taxon>
    </lineage>
</organism>
<evidence type="ECO:0000313" key="2">
    <source>
        <dbReference type="Proteomes" id="UP001219934"/>
    </source>
</evidence>
<dbReference type="PANTHER" id="PTHR46601">
    <property type="entry name" value="ULP_PROTEASE DOMAIN-CONTAINING PROTEIN"/>
    <property type="match status" value="1"/>
</dbReference>
<accession>A0AAD6ASQ0</accession>
<gene>
    <name evidence="1" type="ORF">JOQ06_025569</name>
</gene>
<evidence type="ECO:0008006" key="3">
    <source>
        <dbReference type="Google" id="ProtNLM"/>
    </source>
</evidence>
<dbReference type="Proteomes" id="UP001219934">
    <property type="component" value="Unassembled WGS sequence"/>
</dbReference>
<protein>
    <recommendedName>
        <fullName evidence="3">Reverse transcriptase domain-containing protein</fullName>
    </recommendedName>
</protein>
<evidence type="ECO:0000313" key="1">
    <source>
        <dbReference type="EMBL" id="KAJ4931272.1"/>
    </source>
</evidence>
<comment type="caution">
    <text evidence="1">The sequence shown here is derived from an EMBL/GenBank/DDBJ whole genome shotgun (WGS) entry which is preliminary data.</text>
</comment>
<reference evidence="1" key="1">
    <citation type="submission" date="2022-11" db="EMBL/GenBank/DDBJ databases">
        <title>Chromosome-level genome of Pogonophryne albipinna.</title>
        <authorList>
            <person name="Jo E."/>
        </authorList>
    </citation>
    <scope>NUCLEOTIDE SEQUENCE</scope>
    <source>
        <strain evidence="1">SGF0006</strain>
        <tissue evidence="1">Muscle</tissue>
    </source>
</reference>
<name>A0AAD6ASQ0_9TELE</name>
<dbReference type="PANTHER" id="PTHR46601:SF2">
    <property type="entry name" value="UBIQUITIN-LIKE PROTEASE FAMILY PROFILE DOMAIN-CONTAINING PROTEIN"/>
    <property type="match status" value="1"/>
</dbReference>
<sequence length="648" mass="73920">MRGKEQPTKKPTFLQGITQTVQDFFLNSARVTTDKTDTITRNKIKQQRMILTDSMINLHTDFLIRNPTVKLSYSSFCALKPFYVTAPKASDRKTCLCQIHEHTCLMLEVLRMSGVVKSNKLDDSFQLVCCSPASEACLFRTCSRCLNKGTVTTQEQDQIHVQWRQWERVQEDTGNGIHSNTKLVQHSGSLSELIKLYGQKLRNQTTTHVCSVRNQSKAYINTIESCDESTAIVHVDFSESWRCKYKSEVQACHFGQNLPQITLHTGMYYTKGEKAAFCTLSESKRQDAAAIWTHMEPVLKYIKTKYPQVTTVHFWSDGPSKQYKNKKNFFLLSAIPPTLGFEKATWNFFPTSHGKGAPDGIGGTVKRTADNLVLRGNDVTDGHTFFEKVSNSLKGVQLHYIVEEDMERYDTLFIDPLRTVPSTRQIHQVIAHENRIHYRQLSCFCSKMLDYQCFCPATFYFQGPDEQQSGTRRARKKIPLNMLWEEMENEMGGEMEEDVEMEDVMEELDEEPLKGPEAFLQNLPINDDPFTASELARAKSTVREGKSAGPDGIPPEVLKNCHLDDLILDFCNLALLHNMQPDIWSLSNIIPVPKVGDLSKPDNYRGISLTCITAKVYNRMILNRIRHANDPHLRENQNGFREGRTTVA</sequence>
<keyword evidence="2" id="KW-1185">Reference proteome</keyword>
<dbReference type="EMBL" id="JAPTMU010000015">
    <property type="protein sequence ID" value="KAJ4931272.1"/>
    <property type="molecule type" value="Genomic_DNA"/>
</dbReference>